<evidence type="ECO:0000313" key="4">
    <source>
        <dbReference type="Proteomes" id="UP000070700"/>
    </source>
</evidence>
<evidence type="ECO:0000256" key="1">
    <source>
        <dbReference type="PROSITE-ProRule" id="PRU00042"/>
    </source>
</evidence>
<accession>A0A194X693</accession>
<dbReference type="EMBL" id="KQ947417">
    <property type="protein sequence ID" value="KUJ15700.1"/>
    <property type="molecule type" value="Genomic_DNA"/>
</dbReference>
<feature type="domain" description="C2H2-type" evidence="2">
    <location>
        <begin position="595"/>
        <end position="619"/>
    </location>
</feature>
<keyword evidence="1" id="KW-0863">Zinc-finger</keyword>
<keyword evidence="1" id="KW-0479">Metal-binding</keyword>
<dbReference type="Proteomes" id="UP000070700">
    <property type="component" value="Unassembled WGS sequence"/>
</dbReference>
<gene>
    <name evidence="3" type="ORF">LY89DRAFT_782978</name>
</gene>
<keyword evidence="1" id="KW-0862">Zinc</keyword>
<evidence type="ECO:0000313" key="3">
    <source>
        <dbReference type="EMBL" id="KUJ15700.1"/>
    </source>
</evidence>
<dbReference type="KEGG" id="psco:LY89DRAFT_782978"/>
<protein>
    <recommendedName>
        <fullName evidence="2">C2H2-type domain-containing protein</fullName>
    </recommendedName>
</protein>
<evidence type="ECO:0000259" key="2">
    <source>
        <dbReference type="PROSITE" id="PS50157"/>
    </source>
</evidence>
<keyword evidence="4" id="KW-1185">Reference proteome</keyword>
<name>A0A194X693_MOLSC</name>
<dbReference type="InParanoid" id="A0A194X693"/>
<sequence length="682" mass="77529">MALSFRRVIRLSLLAPHKFAGRPVVEYHPTLKRSLNTDNKSLNFRRNDQKGTHELPCRQIHDLHVHHKARWWETALEDRHLHLSANTLLQRSISDGCHSWDRVLQKLLSVVLMSVVAAKGMNICQMVRDLRWEDIELTLAAQNCGEVLTVQNLRARITLDDKYYPQEVILVNPMQSNGRNAVCLIKLLMIVALRFGHVHGTTLPEVLRHTADKSDKRLQWTRPKWPVVYRMPVATELPGETPAPRKQLVRHIGEIALIEGISKPLTTTSTENDALGRDHFTRERNGDELLHQDTVKKTPADRLCIDYSAQTSDAPGVHSKHCAASGIDTYTGQRVLDSPYGVHRNTASIYLKDKREKENTTFLPESPGKLERANNIGLSSGLQAVESNRRFVATGTGQVLILLHAIGRFDGMAKAGISYVSPKSGRKNGVRVVYNLSKSSDCNETVGDISRDTSSLPQKGRYLGMKTPPGSVHNNFFDVSYEIGHSNSNHFISNRKDDLNPIALDPDVFVTWFSKIDVRKNSKLRDRISKTYDRRTITETLRNKTRGSRDPPRPFQFCCGIGACQFRSRLIYHLDSHQVSCKGIDKSLQDVKKDFQCQRCPRAYTTWKRLQNHICKVHTFVPRQCAECREESSIIYHNAYDFNYHRSKAHNDLDKPILCPLERILANNLRGSSRIVCSFSIT</sequence>
<dbReference type="GO" id="GO:0008270">
    <property type="term" value="F:zinc ion binding"/>
    <property type="evidence" value="ECO:0007669"/>
    <property type="project" value="UniProtKB-KW"/>
</dbReference>
<dbReference type="AlphaFoldDB" id="A0A194X693"/>
<dbReference type="GeneID" id="28832360"/>
<proteinExistence type="predicted"/>
<dbReference type="InterPro" id="IPR013087">
    <property type="entry name" value="Znf_C2H2_type"/>
</dbReference>
<dbReference type="PROSITE" id="PS50157">
    <property type="entry name" value="ZINC_FINGER_C2H2_2"/>
    <property type="match status" value="1"/>
</dbReference>
<reference evidence="3 4" key="1">
    <citation type="submission" date="2015-10" db="EMBL/GenBank/DDBJ databases">
        <title>Full genome of DAOMC 229536 Phialocephala scopiformis, a fungal endophyte of spruce producing the potent anti-insectan compound rugulosin.</title>
        <authorList>
            <consortium name="DOE Joint Genome Institute"/>
            <person name="Walker A.K."/>
            <person name="Frasz S.L."/>
            <person name="Seifert K.A."/>
            <person name="Miller J.D."/>
            <person name="Mondo S.J."/>
            <person name="Labutti K."/>
            <person name="Lipzen A."/>
            <person name="Dockter R."/>
            <person name="Kennedy M."/>
            <person name="Grigoriev I.V."/>
            <person name="Spatafora J.W."/>
        </authorList>
    </citation>
    <scope>NUCLEOTIDE SEQUENCE [LARGE SCALE GENOMIC DNA]</scope>
    <source>
        <strain evidence="3 4">CBS 120377</strain>
    </source>
</reference>
<dbReference type="RefSeq" id="XP_018070055.1">
    <property type="nucleotide sequence ID" value="XM_018222634.1"/>
</dbReference>
<dbReference type="OrthoDB" id="4369634at2759"/>
<dbReference type="PROSITE" id="PS00028">
    <property type="entry name" value="ZINC_FINGER_C2H2_1"/>
    <property type="match status" value="1"/>
</dbReference>
<organism evidence="3 4">
    <name type="scientific">Mollisia scopiformis</name>
    <name type="common">Conifer needle endophyte fungus</name>
    <name type="synonym">Phialocephala scopiformis</name>
    <dbReference type="NCBI Taxonomy" id="149040"/>
    <lineage>
        <taxon>Eukaryota</taxon>
        <taxon>Fungi</taxon>
        <taxon>Dikarya</taxon>
        <taxon>Ascomycota</taxon>
        <taxon>Pezizomycotina</taxon>
        <taxon>Leotiomycetes</taxon>
        <taxon>Helotiales</taxon>
        <taxon>Mollisiaceae</taxon>
        <taxon>Mollisia</taxon>
    </lineage>
</organism>